<dbReference type="AlphaFoldDB" id="A0A437NCS4"/>
<dbReference type="PANTHER" id="PTHR47234:SF3">
    <property type="entry name" value="SECRETIN_TONB SHORT N-TERMINAL DOMAIN-CONTAINING PROTEIN"/>
    <property type="match status" value="1"/>
</dbReference>
<name>A0A437NCS4_9SPHN</name>
<dbReference type="PANTHER" id="PTHR47234">
    <property type="match status" value="1"/>
</dbReference>
<dbReference type="Proteomes" id="UP000282837">
    <property type="component" value="Unassembled WGS sequence"/>
</dbReference>
<dbReference type="InterPro" id="IPR039426">
    <property type="entry name" value="TonB-dep_rcpt-like"/>
</dbReference>
<dbReference type="InterPro" id="IPR012910">
    <property type="entry name" value="Plug_dom"/>
</dbReference>
<feature type="domain" description="TonB-dependent receptor-like beta-barrel" evidence="11">
    <location>
        <begin position="277"/>
        <end position="740"/>
    </location>
</feature>
<evidence type="ECO:0000256" key="5">
    <source>
        <dbReference type="ARBA" id="ARBA00023077"/>
    </source>
</evidence>
<evidence type="ECO:0000256" key="1">
    <source>
        <dbReference type="ARBA" id="ARBA00004571"/>
    </source>
</evidence>
<evidence type="ECO:0000313" key="14">
    <source>
        <dbReference type="Proteomes" id="UP000282837"/>
    </source>
</evidence>
<comment type="similarity">
    <text evidence="8 9">Belongs to the TonB-dependent receptor family.</text>
</comment>
<evidence type="ECO:0000256" key="9">
    <source>
        <dbReference type="RuleBase" id="RU003357"/>
    </source>
</evidence>
<evidence type="ECO:0000259" key="12">
    <source>
        <dbReference type="Pfam" id="PF07715"/>
    </source>
</evidence>
<keyword evidence="3 8" id="KW-1134">Transmembrane beta strand</keyword>
<evidence type="ECO:0000256" key="3">
    <source>
        <dbReference type="ARBA" id="ARBA00022452"/>
    </source>
</evidence>
<evidence type="ECO:0000313" key="13">
    <source>
        <dbReference type="EMBL" id="RVU07717.1"/>
    </source>
</evidence>
<dbReference type="GO" id="GO:0009279">
    <property type="term" value="C:cell outer membrane"/>
    <property type="evidence" value="ECO:0007669"/>
    <property type="project" value="UniProtKB-SubCell"/>
</dbReference>
<evidence type="ECO:0000256" key="7">
    <source>
        <dbReference type="ARBA" id="ARBA00023237"/>
    </source>
</evidence>
<evidence type="ECO:0000256" key="8">
    <source>
        <dbReference type="PROSITE-ProRule" id="PRU01360"/>
    </source>
</evidence>
<keyword evidence="2 8" id="KW-0813">Transport</keyword>
<evidence type="ECO:0000256" key="2">
    <source>
        <dbReference type="ARBA" id="ARBA00022448"/>
    </source>
</evidence>
<evidence type="ECO:0000256" key="10">
    <source>
        <dbReference type="SAM" id="SignalP"/>
    </source>
</evidence>
<dbReference type="InterPro" id="IPR000531">
    <property type="entry name" value="Beta-barrel_TonB"/>
</dbReference>
<keyword evidence="14" id="KW-1185">Reference proteome</keyword>
<dbReference type="OrthoDB" id="7051241at2"/>
<evidence type="ECO:0000256" key="6">
    <source>
        <dbReference type="ARBA" id="ARBA00023136"/>
    </source>
</evidence>
<feature type="signal peptide" evidence="10">
    <location>
        <begin position="1"/>
        <end position="27"/>
    </location>
</feature>
<dbReference type="EMBL" id="SACO01000001">
    <property type="protein sequence ID" value="RVU07717.1"/>
    <property type="molecule type" value="Genomic_DNA"/>
</dbReference>
<sequence>MANLRNSLLLSASIALPLLAAPVAAFAAEPGEIVVTGTRAQNRTKLDSVAPVDVLSLDSLTKQGSSELGSALASVAPSIDFPRPAGTDGTDSIRPATLRGLSPDQALVLINGVRGHASALLNVNGSVGRGSAAVDLNTIPTLALSQVEVLRDGASAQYGSDAIAGVVNMRLREADHGGGATVSYGKYDTQFNGARSSRHISDGATLNLGLWQGFKLGKGGFITLTGEYLDRHPTNRSDLDVRESVAKVRSRIGDPEVLQKTFYVNSALPIGDSGWEAFGFGGYQHRNSTSAAFARNPSNVNNVTAIYPDGFLPLINARSGDLNVTLGARGNWGDWKATIKASYGRNRLDYRTLNSLNSTYGAASQTSFYDGALIYDQWLGGMDAAKLYKLGATDLNVAWGVEVRREGYRIVAGEPTSYNRATGSASTLTAGAQGFIGFQPSNALKANRISNALYLDLEAKLPSILTLGAAVRGEHYSDFGDIATGKLSARADLARWFALRGTVSTGFRAPSLQQQYFTSTASVLSNGQIVETGTFPSISNVAASLGGVALRPEKSVNFSAGAVLRAGGFDLTVDGYIIKIRDQLGLSENITLSSAAAAQYGVTAARFFINGLHTTTKGIDIVAHYKLRTAAVGTFDFTASANVNKITVDSYPTSSSATLFARQRIVTITNGTPGEKIVGGIDWSLGKLGATARVNYYGDVIQPGSTAVTDIHTDRKAITDLEVRYKLIDKATISLGANNVFDIYPKRVSLYGTDGTTTLLATNGGVAFPYFSPYGFNGRYLYAKLNLSW</sequence>
<dbReference type="Gene3D" id="2.40.170.20">
    <property type="entry name" value="TonB-dependent receptor, beta-barrel domain"/>
    <property type="match status" value="1"/>
</dbReference>
<evidence type="ECO:0000259" key="11">
    <source>
        <dbReference type="Pfam" id="PF00593"/>
    </source>
</evidence>
<dbReference type="PROSITE" id="PS52016">
    <property type="entry name" value="TONB_DEPENDENT_REC_3"/>
    <property type="match status" value="1"/>
</dbReference>
<dbReference type="RefSeq" id="WP_127705328.1">
    <property type="nucleotide sequence ID" value="NZ_SACO01000001.1"/>
</dbReference>
<keyword evidence="7 8" id="KW-0998">Cell outer membrane</keyword>
<comment type="subcellular location">
    <subcellularLocation>
        <location evidence="1 8">Cell outer membrane</location>
        <topology evidence="1 8">Multi-pass membrane protein</topology>
    </subcellularLocation>
</comment>
<accession>A0A437NCS4</accession>
<evidence type="ECO:0000256" key="4">
    <source>
        <dbReference type="ARBA" id="ARBA00022692"/>
    </source>
</evidence>
<organism evidence="13 14">
    <name type="scientific">Novosphingobium umbonatum</name>
    <dbReference type="NCBI Taxonomy" id="1908524"/>
    <lineage>
        <taxon>Bacteria</taxon>
        <taxon>Pseudomonadati</taxon>
        <taxon>Pseudomonadota</taxon>
        <taxon>Alphaproteobacteria</taxon>
        <taxon>Sphingomonadales</taxon>
        <taxon>Sphingomonadaceae</taxon>
        <taxon>Novosphingobium</taxon>
    </lineage>
</organism>
<keyword evidence="10" id="KW-0732">Signal</keyword>
<keyword evidence="4 8" id="KW-0812">Transmembrane</keyword>
<feature type="domain" description="TonB-dependent receptor plug" evidence="12">
    <location>
        <begin position="45"/>
        <end position="166"/>
    </location>
</feature>
<dbReference type="Gene3D" id="2.170.130.10">
    <property type="entry name" value="TonB-dependent receptor, plug domain"/>
    <property type="match status" value="1"/>
</dbReference>
<dbReference type="SUPFAM" id="SSF56935">
    <property type="entry name" value="Porins"/>
    <property type="match status" value="1"/>
</dbReference>
<comment type="caution">
    <text evidence="13">The sequence shown here is derived from an EMBL/GenBank/DDBJ whole genome shotgun (WGS) entry which is preliminary data.</text>
</comment>
<keyword evidence="13" id="KW-0675">Receptor</keyword>
<feature type="chain" id="PRO_5019145462" evidence="10">
    <location>
        <begin position="28"/>
        <end position="789"/>
    </location>
</feature>
<gene>
    <name evidence="13" type="ORF">EOE18_01120</name>
</gene>
<dbReference type="Pfam" id="PF00593">
    <property type="entry name" value="TonB_dep_Rec_b-barrel"/>
    <property type="match status" value="1"/>
</dbReference>
<dbReference type="InterPro" id="IPR036942">
    <property type="entry name" value="Beta-barrel_TonB_sf"/>
</dbReference>
<dbReference type="Pfam" id="PF07715">
    <property type="entry name" value="Plug"/>
    <property type="match status" value="1"/>
</dbReference>
<keyword evidence="5 9" id="KW-0798">TonB box</keyword>
<reference evidence="13 14" key="1">
    <citation type="submission" date="2019-01" db="EMBL/GenBank/DDBJ databases">
        <authorList>
            <person name="Chen W.-M."/>
        </authorList>
    </citation>
    <scope>NUCLEOTIDE SEQUENCE [LARGE SCALE GENOMIC DNA]</scope>
    <source>
        <strain evidence="13 14">FSY-9</strain>
    </source>
</reference>
<keyword evidence="6 8" id="KW-0472">Membrane</keyword>
<proteinExistence type="inferred from homology"/>
<dbReference type="InterPro" id="IPR037066">
    <property type="entry name" value="Plug_dom_sf"/>
</dbReference>
<protein>
    <submittedName>
        <fullName evidence="13">TonB-dependent receptor</fullName>
    </submittedName>
</protein>